<evidence type="ECO:0000256" key="10">
    <source>
        <dbReference type="ARBA" id="ARBA00047469"/>
    </source>
</evidence>
<evidence type="ECO:0000259" key="14">
    <source>
        <dbReference type="Pfam" id="PF24810"/>
    </source>
</evidence>
<dbReference type="InterPro" id="IPR009080">
    <property type="entry name" value="tRNAsynth_Ia_anticodon-bd"/>
</dbReference>
<feature type="compositionally biased region" description="Low complexity" evidence="11">
    <location>
        <begin position="1082"/>
        <end position="1093"/>
    </location>
</feature>
<evidence type="ECO:0000256" key="8">
    <source>
        <dbReference type="ARBA" id="ARBA00023146"/>
    </source>
</evidence>
<comment type="similarity">
    <text evidence="2">Belongs to the class-I aminoacyl-tRNA synthetase family.</text>
</comment>
<dbReference type="EMBL" id="CAJVPS010002422">
    <property type="protein sequence ID" value="CAG8568428.1"/>
    <property type="molecule type" value="Genomic_DNA"/>
</dbReference>
<dbReference type="Gene3D" id="1.10.730.10">
    <property type="entry name" value="Isoleucyl-tRNA Synthetase, Domain 1"/>
    <property type="match status" value="1"/>
</dbReference>
<dbReference type="PANTHER" id="PTHR45794">
    <property type="entry name" value="LEUCYL-TRNA SYNTHETASE"/>
    <property type="match status" value="1"/>
</dbReference>
<evidence type="ECO:0000256" key="7">
    <source>
        <dbReference type="ARBA" id="ARBA00022917"/>
    </source>
</evidence>
<feature type="domain" description="Leucine--tRNA ligase RagD-binding" evidence="14">
    <location>
        <begin position="952"/>
        <end position="1016"/>
    </location>
</feature>
<dbReference type="GO" id="GO:0005524">
    <property type="term" value="F:ATP binding"/>
    <property type="evidence" value="ECO:0007669"/>
    <property type="project" value="UniProtKB-KW"/>
</dbReference>
<dbReference type="InterPro" id="IPR002300">
    <property type="entry name" value="aa-tRNA-synth_Ia"/>
</dbReference>
<dbReference type="SUPFAM" id="SSF47323">
    <property type="entry name" value="Anticodon-binding domain of a subclass of class I aminoacyl-tRNA synthetases"/>
    <property type="match status" value="1"/>
</dbReference>
<evidence type="ECO:0000256" key="3">
    <source>
        <dbReference type="ARBA" id="ARBA00013164"/>
    </source>
</evidence>
<dbReference type="SUPFAM" id="SSF52374">
    <property type="entry name" value="Nucleotidylyl transferase"/>
    <property type="match status" value="1"/>
</dbReference>
<accession>A0A9N9BJW5</accession>
<gene>
    <name evidence="15" type="ORF">ALEPTO_LOCUS6698</name>
</gene>
<dbReference type="PANTHER" id="PTHR45794:SF1">
    <property type="entry name" value="LEUCINE--TRNA LIGASE, CYTOPLASMIC"/>
    <property type="match status" value="1"/>
</dbReference>
<sequence>MSNATTEEPKKTAKRDALRATEHRIQKIWQDAKVFEVNAPTLDEISLEQEISGEIKLHERYPKYMGTFPYPYMNGRLHLGHFFTIIKLEFATGYERMKGKRALFPLGFHCTGMPIKACADKLAREIKEFGPNFEIPNEIEDIVNDLTLNDSTDPNSAATTTNSSSISGKTVNKKGKVAAKSTGQKYQFQIMRSIGVPEKEIANFADANYWLSYFPPLAIQDCKSIGAKIDWRRSFITTDVNPYYDSFVCWQMRKLKSLNKIKFGERYTIYSPLDGQPCMDHDRQSGEGVGPQEYTVIKLKVIEWSEKAKSAITPFEHLLSEKSIFLVAATLRPETMRITYGLFKINETDIFLCTKRAARNMAFQGYSNERGLVTQLAEIKGAALIGTKVKAPLSKYEGVYVLPMENVLSTKGTGVVTSVPSDSPDDFATLQDLKKKPEYYNINPAWADFEPIPIINTPTYGDLSAPAVCKLKKINSQKDRVQLAEAKELVYKEGFYNGTMIYETFKGRTVQEAKPLIKDLLISTGQGFIYNEPESLVMSRSGDECVVALCDQWYLDYGEEKWRKQAEDCLSKMNTYGNETRHQFEQTLAWLNQWACARSYGLGSRLPWDPQYLVESLSDSTIYMAYYTVAHLLHGGTLDGSKPGPLGIKPSELTDEAWDYIFTDSASYPTNTTISKEKLDTLKREFKYFYPLDIRISGKDLIPNHLTFFIYNHVAIFPENYWPKGVRANGHLQLNREKMSKSTGNFMTGSDAIEKYGADATRVALADAGDAIEDANFEESTANAAILRLYTLREWCESQVKNKDALRTGPVTSFHDQVFINEVNKFIQMTDKAYEEGCDSRDWYREATSQEGMHRDLVLWWIEVQTLLLAPIAPHWSEHIWQDLLKKDSLIVNAQFPKATASPDESILKAAEYVRKMIKSVRDLENATQRKKKKGKVEQFNPSKPKHLNLFVATKFPEWQDSTVDVLRQSYNEETQTFDDAKIRTILTEKGLLKNKKTMPFVQEFKKRVEKFGASVAFDRALLFDEYDTLITTCEFFKRSLGYEKLDVYKSEEVVGVNTDSHPVEDQNAAEAAVPGEPGVPTSPTTSTASSSTNLQESTRIVSEAVFKLGWRDVVYKTRDLLLLYKLIGHFYKFDLGGNCYTATVEDMGTRIDSLEKSLGELMQQAIAEEVLLQEATNN</sequence>
<dbReference type="AlphaFoldDB" id="A0A9N9BJW5"/>
<dbReference type="GO" id="GO:0002161">
    <property type="term" value="F:aminoacyl-tRNA deacylase activity"/>
    <property type="evidence" value="ECO:0007669"/>
    <property type="project" value="InterPro"/>
</dbReference>
<dbReference type="Proteomes" id="UP000789508">
    <property type="component" value="Unassembled WGS sequence"/>
</dbReference>
<dbReference type="InterPro" id="IPR009008">
    <property type="entry name" value="Val/Leu/Ile-tRNA-synth_edit"/>
</dbReference>
<dbReference type="SUPFAM" id="SSF50677">
    <property type="entry name" value="ValRS/IleRS/LeuRS editing domain"/>
    <property type="match status" value="1"/>
</dbReference>
<comment type="caution">
    <text evidence="15">The sequence shown here is derived from an EMBL/GenBank/DDBJ whole genome shotgun (WGS) entry which is preliminary data.</text>
</comment>
<evidence type="ECO:0000256" key="2">
    <source>
        <dbReference type="ARBA" id="ARBA00005594"/>
    </source>
</evidence>
<dbReference type="GO" id="GO:0006429">
    <property type="term" value="P:leucyl-tRNA aminoacylation"/>
    <property type="evidence" value="ECO:0007669"/>
    <property type="project" value="InterPro"/>
</dbReference>
<dbReference type="InterPro" id="IPR013155">
    <property type="entry name" value="M/V/L/I-tRNA-synth_anticd-bd"/>
</dbReference>
<dbReference type="Pfam" id="PF08264">
    <property type="entry name" value="Anticodon_1"/>
    <property type="match status" value="1"/>
</dbReference>
<dbReference type="Pfam" id="PF24810">
    <property type="entry name" value="RBD_LARS1"/>
    <property type="match status" value="1"/>
</dbReference>
<feature type="region of interest" description="Disordered" evidence="11">
    <location>
        <begin position="1059"/>
        <end position="1095"/>
    </location>
</feature>
<evidence type="ECO:0000256" key="9">
    <source>
        <dbReference type="ARBA" id="ARBA00030520"/>
    </source>
</evidence>
<keyword evidence="8" id="KW-0030">Aminoacyl-tRNA synthetase</keyword>
<comment type="subcellular location">
    <subcellularLocation>
        <location evidence="1">Cytoplasm</location>
    </subcellularLocation>
</comment>
<dbReference type="FunFam" id="3.90.740.10:FF:000001">
    <property type="entry name" value="Leucine--tRNA ligase, cytoplasmic"/>
    <property type="match status" value="1"/>
</dbReference>
<dbReference type="GO" id="GO:0004823">
    <property type="term" value="F:leucine-tRNA ligase activity"/>
    <property type="evidence" value="ECO:0007669"/>
    <property type="project" value="UniProtKB-EC"/>
</dbReference>
<dbReference type="InterPro" id="IPR004493">
    <property type="entry name" value="Leu-tRNA-synth_Ia_arc/euk"/>
</dbReference>
<name>A0A9N9BJW5_9GLOM</name>
<evidence type="ECO:0000313" key="16">
    <source>
        <dbReference type="Proteomes" id="UP000789508"/>
    </source>
</evidence>
<dbReference type="Pfam" id="PF00133">
    <property type="entry name" value="tRNA-synt_1"/>
    <property type="match status" value="2"/>
</dbReference>
<comment type="catalytic activity">
    <reaction evidence="10">
        <text>tRNA(Leu) + L-leucine + ATP = L-leucyl-tRNA(Leu) + AMP + diphosphate</text>
        <dbReference type="Rhea" id="RHEA:11688"/>
        <dbReference type="Rhea" id="RHEA-COMP:9613"/>
        <dbReference type="Rhea" id="RHEA-COMP:9622"/>
        <dbReference type="ChEBI" id="CHEBI:30616"/>
        <dbReference type="ChEBI" id="CHEBI:33019"/>
        <dbReference type="ChEBI" id="CHEBI:57427"/>
        <dbReference type="ChEBI" id="CHEBI:78442"/>
        <dbReference type="ChEBI" id="CHEBI:78494"/>
        <dbReference type="ChEBI" id="CHEBI:456215"/>
        <dbReference type="EC" id="6.1.1.4"/>
    </reaction>
</comment>
<evidence type="ECO:0000256" key="11">
    <source>
        <dbReference type="SAM" id="MobiDB-lite"/>
    </source>
</evidence>
<dbReference type="GO" id="GO:0005737">
    <property type="term" value="C:cytoplasm"/>
    <property type="evidence" value="ECO:0007669"/>
    <property type="project" value="UniProtKB-SubCell"/>
</dbReference>
<evidence type="ECO:0000259" key="12">
    <source>
        <dbReference type="Pfam" id="PF00133"/>
    </source>
</evidence>
<protein>
    <recommendedName>
        <fullName evidence="3">leucine--tRNA ligase</fullName>
        <ecNumber evidence="3">6.1.1.4</ecNumber>
    </recommendedName>
    <alternativeName>
        <fullName evidence="9">Leucyl-tRNA synthetase</fullName>
    </alternativeName>
</protein>
<evidence type="ECO:0000256" key="5">
    <source>
        <dbReference type="ARBA" id="ARBA00022741"/>
    </source>
</evidence>
<evidence type="ECO:0000256" key="1">
    <source>
        <dbReference type="ARBA" id="ARBA00004496"/>
    </source>
</evidence>
<feature type="domain" description="Aminoacyl-tRNA synthetase class Ia" evidence="12">
    <location>
        <begin position="58"/>
        <end position="122"/>
    </location>
</feature>
<keyword evidence="6" id="KW-0067">ATP-binding</keyword>
<feature type="domain" description="Aminoacyl-tRNA synthetase class Ia" evidence="12">
    <location>
        <begin position="299"/>
        <end position="777"/>
    </location>
</feature>
<keyword evidence="5" id="KW-0547">Nucleotide-binding</keyword>
<proteinExistence type="inferred from homology"/>
<keyword evidence="7" id="KW-0648">Protein biosynthesis</keyword>
<dbReference type="Gene3D" id="3.40.50.620">
    <property type="entry name" value="HUPs"/>
    <property type="match status" value="1"/>
</dbReference>
<dbReference type="EC" id="6.1.1.4" evidence="3"/>
<evidence type="ECO:0000313" key="15">
    <source>
        <dbReference type="EMBL" id="CAG8568428.1"/>
    </source>
</evidence>
<evidence type="ECO:0000256" key="6">
    <source>
        <dbReference type="ARBA" id="ARBA00022840"/>
    </source>
</evidence>
<evidence type="ECO:0000256" key="4">
    <source>
        <dbReference type="ARBA" id="ARBA00022598"/>
    </source>
</evidence>
<reference evidence="15" key="1">
    <citation type="submission" date="2021-06" db="EMBL/GenBank/DDBJ databases">
        <authorList>
            <person name="Kallberg Y."/>
            <person name="Tangrot J."/>
            <person name="Rosling A."/>
        </authorList>
    </citation>
    <scope>NUCLEOTIDE SEQUENCE</scope>
    <source>
        <strain evidence="15">FL130A</strain>
    </source>
</reference>
<keyword evidence="16" id="KW-1185">Reference proteome</keyword>
<dbReference type="CDD" id="cd00812">
    <property type="entry name" value="LeuRS_core"/>
    <property type="match status" value="1"/>
</dbReference>
<dbReference type="Gene3D" id="3.90.740.10">
    <property type="entry name" value="Valyl/Leucyl/Isoleucyl-tRNA synthetase, editing domain"/>
    <property type="match status" value="1"/>
</dbReference>
<dbReference type="OrthoDB" id="10249672at2759"/>
<dbReference type="InterPro" id="IPR055416">
    <property type="entry name" value="RBD_LARS1"/>
</dbReference>
<dbReference type="InterPro" id="IPR014729">
    <property type="entry name" value="Rossmann-like_a/b/a_fold"/>
</dbReference>
<organism evidence="15 16">
    <name type="scientific">Ambispora leptoticha</name>
    <dbReference type="NCBI Taxonomy" id="144679"/>
    <lineage>
        <taxon>Eukaryota</taxon>
        <taxon>Fungi</taxon>
        <taxon>Fungi incertae sedis</taxon>
        <taxon>Mucoromycota</taxon>
        <taxon>Glomeromycotina</taxon>
        <taxon>Glomeromycetes</taxon>
        <taxon>Archaeosporales</taxon>
        <taxon>Ambisporaceae</taxon>
        <taxon>Ambispora</taxon>
    </lineage>
</organism>
<dbReference type="NCBIfam" id="TIGR00395">
    <property type="entry name" value="leuS_arch"/>
    <property type="match status" value="1"/>
</dbReference>
<feature type="domain" description="Methionyl/Valyl/Leucyl/Isoleucyl-tRNA synthetase anticodon-binding" evidence="13">
    <location>
        <begin position="841"/>
        <end position="934"/>
    </location>
</feature>
<keyword evidence="4" id="KW-0436">Ligase</keyword>
<evidence type="ECO:0000259" key="13">
    <source>
        <dbReference type="Pfam" id="PF08264"/>
    </source>
</evidence>